<keyword evidence="7" id="KW-0406">Ion transport</keyword>
<dbReference type="KEGG" id="muc:MuYL_1837"/>
<sequence>MKKLLVLFFMLIIYCSVSAQNFTDISGVIVNQSSKPVGGATVTLLNTNFNTTSNSKGEFSINHVPEGNYTMHVSNIAYAERNQLVTLNGKGQVFNIKLNDASTQLDEVVVTAQKREEEVQKVPVSISTLSAKEVQAYHLQNLKDITGIVPNLYAAGPGDNRNVTGIRGIATTSYDPAVVTYIDGVNQFSLDTYIPQLFDVERIEVLRGPQGTLYGRNALGGVINVITKQPTNQTSGFAELEFGNYGEQRYSLGLRAPLIKDKLFLGVAGVYSKMDGFYTNEFNNTKFDKQHFFLGNYYLKYLASQKLTLTLNVKNYANRNNGPFQLAGSPADAISNPFRVNQNATTKMIDNIFNASLSANYTGSNFNFTSVSSYQENNRYYTDPIDGDFSPIDAVSLINNYGGSWNKVKVGTQEFRFSSPASSSSPLKWTAGLYGFYRYAPSKTGTHFGADAAAVGAPINNFTSINTNIERNYGAAAFGQVVYTINPKWDITAGLRYDIEHKKEEVKGEFQPDGGDAMITQPDTSSKANFRAFTPKLTVAYHLTDNNNLFATYSRGFRAGGISQLGSDPSQPPLYAYKPEYSDNYEIGSKNSFFDKRLRLNISAFYTLINNAQVPTLVLPDAITITKNAGKLSSKGIEAELAATLLKGLDIGYNFGYTHARYTDLVVPNNGSTLNLKGNHQVYTPDVTSMLSLQYAYEIGEDMHLVARGEWKYIGNQYFDLANKIEQKAYSVLNARLGISTKRFDVFLWGSNLANKKYIDYAYDFGASHLGNPKTYGLSLRTRF</sequence>
<evidence type="ECO:0000256" key="9">
    <source>
        <dbReference type="ARBA" id="ARBA00023136"/>
    </source>
</evidence>
<accession>A0A223NV28</accession>
<dbReference type="InterPro" id="IPR012910">
    <property type="entry name" value="Plug_dom"/>
</dbReference>
<evidence type="ECO:0000256" key="8">
    <source>
        <dbReference type="ARBA" id="ARBA00023077"/>
    </source>
</evidence>
<keyword evidence="17" id="KW-1185">Reference proteome</keyword>
<evidence type="ECO:0000256" key="2">
    <source>
        <dbReference type="ARBA" id="ARBA00022448"/>
    </source>
</evidence>
<dbReference type="PROSITE" id="PS52016">
    <property type="entry name" value="TONB_DEPENDENT_REC_3"/>
    <property type="match status" value="1"/>
</dbReference>
<dbReference type="InterPro" id="IPR039426">
    <property type="entry name" value="TonB-dep_rcpt-like"/>
</dbReference>
<keyword evidence="4" id="KW-0410">Iron transport</keyword>
<feature type="domain" description="TonB-dependent receptor plug" evidence="15">
    <location>
        <begin position="119"/>
        <end position="222"/>
    </location>
</feature>
<feature type="chain" id="PRO_5012601129" description="TonB-dependent receptor" evidence="13">
    <location>
        <begin position="20"/>
        <end position="784"/>
    </location>
</feature>
<dbReference type="Proteomes" id="UP000215002">
    <property type="component" value="Chromosome"/>
</dbReference>
<dbReference type="Gene3D" id="2.40.170.20">
    <property type="entry name" value="TonB-dependent receptor, beta-barrel domain"/>
    <property type="match status" value="1"/>
</dbReference>
<dbReference type="PANTHER" id="PTHR32552:SF81">
    <property type="entry name" value="TONB-DEPENDENT OUTER MEMBRANE RECEPTOR"/>
    <property type="match status" value="1"/>
</dbReference>
<dbReference type="CDD" id="cd01347">
    <property type="entry name" value="ligand_gated_channel"/>
    <property type="match status" value="1"/>
</dbReference>
<dbReference type="Pfam" id="PF07715">
    <property type="entry name" value="Plug"/>
    <property type="match status" value="1"/>
</dbReference>
<evidence type="ECO:0000256" key="7">
    <source>
        <dbReference type="ARBA" id="ARBA00023065"/>
    </source>
</evidence>
<organism evidence="16 17">
    <name type="scientific">Mucilaginibacter xinganensis</name>
    <dbReference type="NCBI Taxonomy" id="1234841"/>
    <lineage>
        <taxon>Bacteria</taxon>
        <taxon>Pseudomonadati</taxon>
        <taxon>Bacteroidota</taxon>
        <taxon>Sphingobacteriia</taxon>
        <taxon>Sphingobacteriales</taxon>
        <taxon>Sphingobacteriaceae</taxon>
        <taxon>Mucilaginibacter</taxon>
    </lineage>
</organism>
<evidence type="ECO:0000259" key="15">
    <source>
        <dbReference type="Pfam" id="PF07715"/>
    </source>
</evidence>
<keyword evidence="8 12" id="KW-0798">TonB box</keyword>
<keyword evidence="10 11" id="KW-0998">Cell outer membrane</keyword>
<dbReference type="PANTHER" id="PTHR32552">
    <property type="entry name" value="FERRICHROME IRON RECEPTOR-RELATED"/>
    <property type="match status" value="1"/>
</dbReference>
<dbReference type="Pfam" id="PF13715">
    <property type="entry name" value="CarbopepD_reg_2"/>
    <property type="match status" value="1"/>
</dbReference>
<keyword evidence="2 11" id="KW-0813">Transport</keyword>
<evidence type="ECO:0000259" key="14">
    <source>
        <dbReference type="Pfam" id="PF00593"/>
    </source>
</evidence>
<dbReference type="AlphaFoldDB" id="A0A223NV28"/>
<dbReference type="OrthoDB" id="9775095at2"/>
<evidence type="ECO:0000256" key="4">
    <source>
        <dbReference type="ARBA" id="ARBA00022496"/>
    </source>
</evidence>
<keyword evidence="5 11" id="KW-0812">Transmembrane</keyword>
<evidence type="ECO:0000313" key="17">
    <source>
        <dbReference type="Proteomes" id="UP000215002"/>
    </source>
</evidence>
<gene>
    <name evidence="16" type="ORF">MuYL_1837</name>
</gene>
<dbReference type="SUPFAM" id="SSF49464">
    <property type="entry name" value="Carboxypeptidase regulatory domain-like"/>
    <property type="match status" value="1"/>
</dbReference>
<name>A0A223NV28_9SPHI</name>
<dbReference type="Pfam" id="PF00593">
    <property type="entry name" value="TonB_dep_Rec_b-barrel"/>
    <property type="match status" value="1"/>
</dbReference>
<evidence type="ECO:0000256" key="3">
    <source>
        <dbReference type="ARBA" id="ARBA00022452"/>
    </source>
</evidence>
<dbReference type="RefSeq" id="WP_094570148.1">
    <property type="nucleotide sequence ID" value="NZ_CP022743.1"/>
</dbReference>
<dbReference type="SUPFAM" id="SSF56935">
    <property type="entry name" value="Porins"/>
    <property type="match status" value="1"/>
</dbReference>
<evidence type="ECO:0000256" key="10">
    <source>
        <dbReference type="ARBA" id="ARBA00023237"/>
    </source>
</evidence>
<comment type="similarity">
    <text evidence="11 12">Belongs to the TonB-dependent receptor family.</text>
</comment>
<keyword evidence="9 11" id="KW-0472">Membrane</keyword>
<dbReference type="Gene3D" id="2.60.40.1120">
    <property type="entry name" value="Carboxypeptidase-like, regulatory domain"/>
    <property type="match status" value="1"/>
</dbReference>
<dbReference type="GO" id="GO:0006826">
    <property type="term" value="P:iron ion transport"/>
    <property type="evidence" value="ECO:0007669"/>
    <property type="project" value="UniProtKB-KW"/>
</dbReference>
<evidence type="ECO:0000256" key="5">
    <source>
        <dbReference type="ARBA" id="ARBA00022692"/>
    </source>
</evidence>
<dbReference type="InterPro" id="IPR000531">
    <property type="entry name" value="Beta-barrel_TonB"/>
</dbReference>
<reference evidence="16 17" key="1">
    <citation type="submission" date="2017-08" db="EMBL/GenBank/DDBJ databases">
        <title>Complete genome sequence of Mucilaginibacter sp. strain BJC16-A31.</title>
        <authorList>
            <consortium name="Henan University of Science and Technology"/>
            <person name="You X."/>
        </authorList>
    </citation>
    <scope>NUCLEOTIDE SEQUENCE [LARGE SCALE GENOMIC DNA]</scope>
    <source>
        <strain evidence="16 17">BJC16-A31</strain>
    </source>
</reference>
<keyword evidence="13" id="KW-0732">Signal</keyword>
<dbReference type="EMBL" id="CP022743">
    <property type="protein sequence ID" value="ASU33733.1"/>
    <property type="molecule type" value="Genomic_DNA"/>
</dbReference>
<evidence type="ECO:0000313" key="16">
    <source>
        <dbReference type="EMBL" id="ASU33733.1"/>
    </source>
</evidence>
<proteinExistence type="inferred from homology"/>
<feature type="domain" description="TonB-dependent receptor-like beta-barrel" evidence="14">
    <location>
        <begin position="305"/>
        <end position="753"/>
    </location>
</feature>
<evidence type="ECO:0000256" key="12">
    <source>
        <dbReference type="RuleBase" id="RU003357"/>
    </source>
</evidence>
<keyword evidence="6" id="KW-0408">Iron</keyword>
<evidence type="ECO:0000256" key="1">
    <source>
        <dbReference type="ARBA" id="ARBA00004571"/>
    </source>
</evidence>
<dbReference type="InterPro" id="IPR036942">
    <property type="entry name" value="Beta-barrel_TonB_sf"/>
</dbReference>
<feature type="signal peptide" evidence="13">
    <location>
        <begin position="1"/>
        <end position="19"/>
    </location>
</feature>
<evidence type="ECO:0000256" key="6">
    <source>
        <dbReference type="ARBA" id="ARBA00023004"/>
    </source>
</evidence>
<evidence type="ECO:0008006" key="18">
    <source>
        <dbReference type="Google" id="ProtNLM"/>
    </source>
</evidence>
<dbReference type="InterPro" id="IPR008969">
    <property type="entry name" value="CarboxyPept-like_regulatory"/>
</dbReference>
<protein>
    <recommendedName>
        <fullName evidence="18">TonB-dependent receptor</fullName>
    </recommendedName>
</protein>
<dbReference type="GO" id="GO:0009279">
    <property type="term" value="C:cell outer membrane"/>
    <property type="evidence" value="ECO:0007669"/>
    <property type="project" value="UniProtKB-SubCell"/>
</dbReference>
<keyword evidence="3 11" id="KW-1134">Transmembrane beta strand</keyword>
<comment type="subcellular location">
    <subcellularLocation>
        <location evidence="1 11">Cell outer membrane</location>
        <topology evidence="1 11">Multi-pass membrane protein</topology>
    </subcellularLocation>
</comment>
<evidence type="ECO:0000256" key="11">
    <source>
        <dbReference type="PROSITE-ProRule" id="PRU01360"/>
    </source>
</evidence>
<evidence type="ECO:0000256" key="13">
    <source>
        <dbReference type="SAM" id="SignalP"/>
    </source>
</evidence>